<dbReference type="Proteomes" id="UP000054495">
    <property type="component" value="Unassembled WGS sequence"/>
</dbReference>
<evidence type="ECO:0000313" key="3">
    <source>
        <dbReference type="EMBL" id="EPB75514.1"/>
    </source>
</evidence>
<evidence type="ECO:0000256" key="1">
    <source>
        <dbReference type="SAM" id="MobiDB-lite"/>
    </source>
</evidence>
<dbReference type="SUPFAM" id="SSF56112">
    <property type="entry name" value="Protein kinase-like (PK-like)"/>
    <property type="match status" value="1"/>
</dbReference>
<sequence length="401" mass="46422">MTTIRLYPNSLTFTRAMAAAGVAEAASKTPSKLEEKDQAKLEASPETETEKKKKPKKEIPREKMEPGQKVASDSYTWRVIKILGSGGFGDEYAMKTEMVEGDKLKLRLKIEVLVLGLCHDAKDPKRREHFVEFVDRGKTRKFKFLVMGLVGKSLEDIRRSILFRNYSKPTAMNASLQTLQSVWDLHDVGYLHRDIKPQNFAIGLGENEKVIYMLDFGIARKYRYGDTKQVKVARIAVKFLGTIRFASRACHLGIEQGRKDDLETWLYMLFDLFDDESLPWKRAVNKNQTFRREYEDAKWYDMSDGHQKPRLQDPSSRVITMKDKFFKLEYSKSFKVVPSEVQRIVKYIDGMAYADEPDYLYIQNSLNYIQSSPYMGKPKSYKGPEDLDEVVTRYDNLAHYG</sequence>
<dbReference type="GO" id="GO:0005524">
    <property type="term" value="F:ATP binding"/>
    <property type="evidence" value="ECO:0007669"/>
    <property type="project" value="InterPro"/>
</dbReference>
<dbReference type="Pfam" id="PF00069">
    <property type="entry name" value="Pkinase"/>
    <property type="match status" value="1"/>
</dbReference>
<dbReference type="Gene3D" id="1.10.510.10">
    <property type="entry name" value="Transferase(Phosphotransferase) domain 1"/>
    <property type="match status" value="1"/>
</dbReference>
<dbReference type="PANTHER" id="PTHR11909">
    <property type="entry name" value="CASEIN KINASE-RELATED"/>
    <property type="match status" value="1"/>
</dbReference>
<feature type="domain" description="Protein kinase" evidence="2">
    <location>
        <begin position="77"/>
        <end position="375"/>
    </location>
</feature>
<protein>
    <recommendedName>
        <fullName evidence="2">Protein kinase domain-containing protein</fullName>
    </recommendedName>
</protein>
<dbReference type="AlphaFoldDB" id="A0A0D6LUI0"/>
<reference evidence="3 4" key="1">
    <citation type="submission" date="2013-05" db="EMBL/GenBank/DDBJ databases">
        <title>Draft genome of the parasitic nematode Anyclostoma ceylanicum.</title>
        <authorList>
            <person name="Mitreva M."/>
        </authorList>
    </citation>
    <scope>NUCLEOTIDE SEQUENCE [LARGE SCALE GENOMIC DNA]</scope>
</reference>
<dbReference type="EMBL" id="KE124898">
    <property type="protein sequence ID" value="EPB75514.1"/>
    <property type="molecule type" value="Genomic_DNA"/>
</dbReference>
<accession>A0A0D6LUI0</accession>
<dbReference type="GO" id="GO:0004672">
    <property type="term" value="F:protein kinase activity"/>
    <property type="evidence" value="ECO:0007669"/>
    <property type="project" value="InterPro"/>
</dbReference>
<evidence type="ECO:0000259" key="2">
    <source>
        <dbReference type="PROSITE" id="PS50011"/>
    </source>
</evidence>
<dbReference type="InterPro" id="IPR011009">
    <property type="entry name" value="Kinase-like_dom_sf"/>
</dbReference>
<dbReference type="InterPro" id="IPR000719">
    <property type="entry name" value="Prot_kinase_dom"/>
</dbReference>
<organism evidence="3 4">
    <name type="scientific">Ancylostoma ceylanicum</name>
    <dbReference type="NCBI Taxonomy" id="53326"/>
    <lineage>
        <taxon>Eukaryota</taxon>
        <taxon>Metazoa</taxon>
        <taxon>Ecdysozoa</taxon>
        <taxon>Nematoda</taxon>
        <taxon>Chromadorea</taxon>
        <taxon>Rhabditida</taxon>
        <taxon>Rhabditina</taxon>
        <taxon>Rhabditomorpha</taxon>
        <taxon>Strongyloidea</taxon>
        <taxon>Ancylostomatidae</taxon>
        <taxon>Ancylostomatinae</taxon>
        <taxon>Ancylostoma</taxon>
    </lineage>
</organism>
<gene>
    <name evidence="3" type="ORF">ANCCEY_05380</name>
</gene>
<name>A0A0D6LUI0_9BILA</name>
<proteinExistence type="predicted"/>
<dbReference type="InterPro" id="IPR050235">
    <property type="entry name" value="CK1_Ser-Thr_kinase"/>
</dbReference>
<dbReference type="SMART" id="SM00220">
    <property type="entry name" value="S_TKc"/>
    <property type="match status" value="1"/>
</dbReference>
<evidence type="ECO:0000313" key="4">
    <source>
        <dbReference type="Proteomes" id="UP000054495"/>
    </source>
</evidence>
<keyword evidence="4" id="KW-1185">Reference proteome</keyword>
<feature type="region of interest" description="Disordered" evidence="1">
    <location>
        <begin position="26"/>
        <end position="70"/>
    </location>
</feature>
<feature type="compositionally biased region" description="Basic and acidic residues" evidence="1">
    <location>
        <begin position="57"/>
        <end position="66"/>
    </location>
</feature>
<dbReference type="PROSITE" id="PS50011">
    <property type="entry name" value="PROTEIN_KINASE_DOM"/>
    <property type="match status" value="1"/>
</dbReference>
<feature type="compositionally biased region" description="Basic and acidic residues" evidence="1">
    <location>
        <begin position="31"/>
        <end position="40"/>
    </location>
</feature>